<dbReference type="AlphaFoldDB" id="A0A8S3BIC7"/>
<gene>
    <name evidence="1" type="ORF">SMN809_LOCUS47403</name>
</gene>
<sequence length="55" mass="6481">SNAPVVYKDPVVDDPKQRRPDITLAKFWLNWEPKVSLPLKHRNESSYWISLGFNK</sequence>
<accession>A0A8S3BIC7</accession>
<evidence type="ECO:0000313" key="2">
    <source>
        <dbReference type="Proteomes" id="UP000676336"/>
    </source>
</evidence>
<proteinExistence type="predicted"/>
<reference evidence="1" key="1">
    <citation type="submission" date="2021-02" db="EMBL/GenBank/DDBJ databases">
        <authorList>
            <person name="Nowell W R."/>
        </authorList>
    </citation>
    <scope>NUCLEOTIDE SEQUENCE</scope>
</reference>
<name>A0A8S3BIC7_9BILA</name>
<dbReference type="Gene3D" id="3.90.25.10">
    <property type="entry name" value="UDP-galactose 4-epimerase, domain 1"/>
    <property type="match status" value="1"/>
</dbReference>
<dbReference type="EMBL" id="CAJOBI010149841">
    <property type="protein sequence ID" value="CAF4806370.1"/>
    <property type="molecule type" value="Genomic_DNA"/>
</dbReference>
<comment type="caution">
    <text evidence="1">The sequence shown here is derived from an EMBL/GenBank/DDBJ whole genome shotgun (WGS) entry which is preliminary data.</text>
</comment>
<dbReference type="Proteomes" id="UP000676336">
    <property type="component" value="Unassembled WGS sequence"/>
</dbReference>
<protein>
    <submittedName>
        <fullName evidence="1">Uncharacterized protein</fullName>
    </submittedName>
</protein>
<organism evidence="1 2">
    <name type="scientific">Rotaria magnacalcarata</name>
    <dbReference type="NCBI Taxonomy" id="392030"/>
    <lineage>
        <taxon>Eukaryota</taxon>
        <taxon>Metazoa</taxon>
        <taxon>Spiralia</taxon>
        <taxon>Gnathifera</taxon>
        <taxon>Rotifera</taxon>
        <taxon>Eurotatoria</taxon>
        <taxon>Bdelloidea</taxon>
        <taxon>Philodinida</taxon>
        <taxon>Philodinidae</taxon>
        <taxon>Rotaria</taxon>
    </lineage>
</organism>
<feature type="non-terminal residue" evidence="1">
    <location>
        <position position="1"/>
    </location>
</feature>
<evidence type="ECO:0000313" key="1">
    <source>
        <dbReference type="EMBL" id="CAF4806370.1"/>
    </source>
</evidence>